<dbReference type="InterPro" id="IPR011055">
    <property type="entry name" value="Dup_hybrid_motif"/>
</dbReference>
<proteinExistence type="predicted"/>
<dbReference type="OrthoDB" id="1112802at2"/>
<reference evidence="3" key="1">
    <citation type="submission" date="2017-06" db="EMBL/GenBank/DDBJ databases">
        <authorList>
            <person name="Varghese N."/>
            <person name="Submissions S."/>
        </authorList>
    </citation>
    <scope>NUCLEOTIDE SEQUENCE [LARGE SCALE GENOMIC DNA]</scope>
    <source>
        <strain evidence="3">5C</strain>
    </source>
</reference>
<dbReference type="Proteomes" id="UP000198480">
    <property type="component" value="Unassembled WGS sequence"/>
</dbReference>
<accession>A0A239BP56</accession>
<dbReference type="EMBL" id="FZOK01000003">
    <property type="protein sequence ID" value="SNS09867.1"/>
    <property type="molecule type" value="Genomic_DNA"/>
</dbReference>
<keyword evidence="1" id="KW-0732">Signal</keyword>
<evidence type="ECO:0000256" key="1">
    <source>
        <dbReference type="SAM" id="SignalP"/>
    </source>
</evidence>
<evidence type="ECO:0000313" key="3">
    <source>
        <dbReference type="Proteomes" id="UP000198480"/>
    </source>
</evidence>
<gene>
    <name evidence="2" type="ORF">SAMN06295967_103158</name>
</gene>
<dbReference type="RefSeq" id="WP_089238361.1">
    <property type="nucleotide sequence ID" value="NZ_FZOK01000003.1"/>
</dbReference>
<name>A0A239BP56_9BACT</name>
<feature type="signal peptide" evidence="1">
    <location>
        <begin position="1"/>
        <end position="19"/>
    </location>
</feature>
<protein>
    <submittedName>
        <fullName evidence="2">Peptidase family M23</fullName>
    </submittedName>
</protein>
<organism evidence="2 3">
    <name type="scientific">Belliella buryatensis</name>
    <dbReference type="NCBI Taxonomy" id="1500549"/>
    <lineage>
        <taxon>Bacteria</taxon>
        <taxon>Pseudomonadati</taxon>
        <taxon>Bacteroidota</taxon>
        <taxon>Cytophagia</taxon>
        <taxon>Cytophagales</taxon>
        <taxon>Cyclobacteriaceae</taxon>
        <taxon>Belliella</taxon>
    </lineage>
</organism>
<sequence length="299" mass="33422">MKLRLLIFTLFLISSHAYSQIALKSDRDTDGNVTIYAENSTPIPYTVTIYYKNLQNLIPDGGMTSIKVVPPGQSLVAKLKRSNPSQSSTNLNYSFIYRPGDYRAKADDNFVYLPPVKSGEVIKATPMTHIENALRNEEVNDSYVGLSITFEEPTIISAPRKGIVSDMKINEEIEGNNVFFNAIDNFIELYHGDGVFTRIKVLKPGSAMVKVGDTVFPGDPLAESAGENYGAGPHVRMVQSRLVKSGELITRENFEVLLRGSEGKGIQIKERTEILVEHPEEMIILEMTKKEKKKHLLKQ</sequence>
<keyword evidence="3" id="KW-1185">Reference proteome</keyword>
<dbReference type="Gene3D" id="2.70.70.10">
    <property type="entry name" value="Glucose Permease (Domain IIA)"/>
    <property type="match status" value="1"/>
</dbReference>
<feature type="chain" id="PRO_5012828159" evidence="1">
    <location>
        <begin position="20"/>
        <end position="299"/>
    </location>
</feature>
<dbReference type="AlphaFoldDB" id="A0A239BP56"/>
<evidence type="ECO:0000313" key="2">
    <source>
        <dbReference type="EMBL" id="SNS09867.1"/>
    </source>
</evidence>